<feature type="domain" description="Reverse transcriptase" evidence="1">
    <location>
        <begin position="10"/>
        <end position="116"/>
    </location>
</feature>
<evidence type="ECO:0000313" key="3">
    <source>
        <dbReference type="Proteomes" id="UP000824469"/>
    </source>
</evidence>
<dbReference type="Pfam" id="PF00078">
    <property type="entry name" value="RVT_1"/>
    <property type="match status" value="1"/>
</dbReference>
<dbReference type="PANTHER" id="PTHR24559">
    <property type="entry name" value="TRANSPOSON TY3-I GAG-POL POLYPROTEIN"/>
    <property type="match status" value="1"/>
</dbReference>
<comment type="caution">
    <text evidence="2">The sequence shown here is derived from an EMBL/GenBank/DDBJ whole genome shotgun (WGS) entry which is preliminary data.</text>
</comment>
<organism evidence="2 3">
    <name type="scientific">Taxus chinensis</name>
    <name type="common">Chinese yew</name>
    <name type="synonym">Taxus wallichiana var. chinensis</name>
    <dbReference type="NCBI Taxonomy" id="29808"/>
    <lineage>
        <taxon>Eukaryota</taxon>
        <taxon>Viridiplantae</taxon>
        <taxon>Streptophyta</taxon>
        <taxon>Embryophyta</taxon>
        <taxon>Tracheophyta</taxon>
        <taxon>Spermatophyta</taxon>
        <taxon>Pinopsida</taxon>
        <taxon>Pinidae</taxon>
        <taxon>Conifers II</taxon>
        <taxon>Cupressales</taxon>
        <taxon>Taxaceae</taxon>
        <taxon>Taxus</taxon>
    </lineage>
</organism>
<dbReference type="InterPro" id="IPR000477">
    <property type="entry name" value="RT_dom"/>
</dbReference>
<name>A0AA38GEI3_TAXCH</name>
<dbReference type="InterPro" id="IPR053134">
    <property type="entry name" value="RNA-dir_DNA_polymerase"/>
</dbReference>
<dbReference type="CDD" id="cd01647">
    <property type="entry name" value="RT_LTR"/>
    <property type="match status" value="1"/>
</dbReference>
<dbReference type="Gene3D" id="3.30.70.270">
    <property type="match status" value="1"/>
</dbReference>
<dbReference type="Proteomes" id="UP000824469">
    <property type="component" value="Unassembled WGS sequence"/>
</dbReference>
<dbReference type="OMA" id="ILICTDF"/>
<feature type="non-terminal residue" evidence="2">
    <location>
        <position position="116"/>
    </location>
</feature>
<proteinExistence type="predicted"/>
<gene>
    <name evidence="2" type="ORF">KI387_021808</name>
</gene>
<evidence type="ECO:0000313" key="2">
    <source>
        <dbReference type="EMBL" id="KAH9320039.1"/>
    </source>
</evidence>
<dbReference type="AlphaFoldDB" id="A0AA38GEI3"/>
<dbReference type="SUPFAM" id="SSF56672">
    <property type="entry name" value="DNA/RNA polymerases"/>
    <property type="match status" value="1"/>
</dbReference>
<dbReference type="EMBL" id="JAHRHJ020000004">
    <property type="protein sequence ID" value="KAH9320039.1"/>
    <property type="molecule type" value="Genomic_DNA"/>
</dbReference>
<dbReference type="InterPro" id="IPR043502">
    <property type="entry name" value="DNA/RNA_pol_sf"/>
</dbReference>
<dbReference type="PANTHER" id="PTHR24559:SF431">
    <property type="entry name" value="RNA-DIRECTED DNA POLYMERASE HOMOLOG"/>
    <property type="match status" value="1"/>
</dbReference>
<feature type="non-terminal residue" evidence="2">
    <location>
        <position position="1"/>
    </location>
</feature>
<protein>
    <recommendedName>
        <fullName evidence="1">Reverse transcriptase domain-containing protein</fullName>
    </recommendedName>
</protein>
<evidence type="ECO:0000259" key="1">
    <source>
        <dbReference type="Pfam" id="PF00078"/>
    </source>
</evidence>
<dbReference type="InterPro" id="IPR043128">
    <property type="entry name" value="Rev_trsase/Diguanyl_cyclase"/>
</dbReference>
<sequence length="116" mass="13218">PVTKATGKILICTDFRDLNLACPKDDFPLPNIDQLVDLTAGHEMLSLMDGFSGYNKIIITPEDQHKNSFITPWGTFCYRVMPFGLKNVGATYQRAMTYVFHDLLHKTMEDYVDDLL</sequence>
<reference evidence="2 3" key="1">
    <citation type="journal article" date="2021" name="Nat. Plants">
        <title>The Taxus genome provides insights into paclitaxel biosynthesis.</title>
        <authorList>
            <person name="Xiong X."/>
            <person name="Gou J."/>
            <person name="Liao Q."/>
            <person name="Li Y."/>
            <person name="Zhou Q."/>
            <person name="Bi G."/>
            <person name="Li C."/>
            <person name="Du R."/>
            <person name="Wang X."/>
            <person name="Sun T."/>
            <person name="Guo L."/>
            <person name="Liang H."/>
            <person name="Lu P."/>
            <person name="Wu Y."/>
            <person name="Zhang Z."/>
            <person name="Ro D.K."/>
            <person name="Shang Y."/>
            <person name="Huang S."/>
            <person name="Yan J."/>
        </authorList>
    </citation>
    <scope>NUCLEOTIDE SEQUENCE [LARGE SCALE GENOMIC DNA]</scope>
    <source>
        <strain evidence="2">Ta-2019</strain>
    </source>
</reference>
<accession>A0AA38GEI3</accession>
<keyword evidence="3" id="KW-1185">Reference proteome</keyword>
<dbReference type="Gene3D" id="3.10.10.10">
    <property type="entry name" value="HIV Type 1 Reverse Transcriptase, subunit A, domain 1"/>
    <property type="match status" value="1"/>
</dbReference>